<dbReference type="EMBL" id="JBFMKM010000003">
    <property type="protein sequence ID" value="KAL1311223.1"/>
    <property type="molecule type" value="Genomic_DNA"/>
</dbReference>
<dbReference type="GeneID" id="95975117"/>
<feature type="compositionally biased region" description="Gly residues" evidence="1">
    <location>
        <begin position="759"/>
        <end position="768"/>
    </location>
</feature>
<feature type="compositionally biased region" description="Low complexity" evidence="1">
    <location>
        <begin position="136"/>
        <end position="148"/>
    </location>
</feature>
<dbReference type="Proteomes" id="UP001562354">
    <property type="component" value="Unassembled WGS sequence"/>
</dbReference>
<keyword evidence="3" id="KW-1185">Reference proteome</keyword>
<feature type="region of interest" description="Disordered" evidence="1">
    <location>
        <begin position="181"/>
        <end position="273"/>
    </location>
</feature>
<organism evidence="2 3">
    <name type="scientific">Neodothiora populina</name>
    <dbReference type="NCBI Taxonomy" id="2781224"/>
    <lineage>
        <taxon>Eukaryota</taxon>
        <taxon>Fungi</taxon>
        <taxon>Dikarya</taxon>
        <taxon>Ascomycota</taxon>
        <taxon>Pezizomycotina</taxon>
        <taxon>Dothideomycetes</taxon>
        <taxon>Dothideomycetidae</taxon>
        <taxon>Dothideales</taxon>
        <taxon>Dothioraceae</taxon>
        <taxon>Neodothiora</taxon>
    </lineage>
</organism>
<evidence type="ECO:0000313" key="2">
    <source>
        <dbReference type="EMBL" id="KAL1311223.1"/>
    </source>
</evidence>
<feature type="compositionally biased region" description="Low complexity" evidence="1">
    <location>
        <begin position="106"/>
        <end position="121"/>
    </location>
</feature>
<name>A0ABR3PNT4_9PEZI</name>
<reference evidence="2 3" key="1">
    <citation type="submission" date="2024-07" db="EMBL/GenBank/DDBJ databases">
        <title>Draft sequence of the Neodothiora populina.</title>
        <authorList>
            <person name="Drown D.D."/>
            <person name="Schuette U.S."/>
            <person name="Buechlein A.B."/>
            <person name="Rusch D.R."/>
            <person name="Winton L.W."/>
            <person name="Adams G.A."/>
        </authorList>
    </citation>
    <scope>NUCLEOTIDE SEQUENCE [LARGE SCALE GENOMIC DNA]</scope>
    <source>
        <strain evidence="2 3">CPC 39397</strain>
    </source>
</reference>
<evidence type="ECO:0000313" key="3">
    <source>
        <dbReference type="Proteomes" id="UP001562354"/>
    </source>
</evidence>
<evidence type="ECO:0000256" key="1">
    <source>
        <dbReference type="SAM" id="MobiDB-lite"/>
    </source>
</evidence>
<feature type="compositionally biased region" description="Acidic residues" evidence="1">
    <location>
        <begin position="211"/>
        <end position="224"/>
    </location>
</feature>
<feature type="compositionally biased region" description="Basic residues" evidence="1">
    <location>
        <begin position="255"/>
        <end position="273"/>
    </location>
</feature>
<proteinExistence type="predicted"/>
<dbReference type="RefSeq" id="XP_069204072.1">
    <property type="nucleotide sequence ID" value="XM_069340602.1"/>
</dbReference>
<feature type="region of interest" description="Disordered" evidence="1">
    <location>
        <begin position="753"/>
        <end position="774"/>
    </location>
</feature>
<comment type="caution">
    <text evidence="2">The sequence shown here is derived from an EMBL/GenBank/DDBJ whole genome shotgun (WGS) entry which is preliminary data.</text>
</comment>
<feature type="compositionally biased region" description="Polar residues" evidence="1">
    <location>
        <begin position="677"/>
        <end position="694"/>
    </location>
</feature>
<feature type="region of interest" description="Disordered" evidence="1">
    <location>
        <begin position="667"/>
        <end position="694"/>
    </location>
</feature>
<feature type="region of interest" description="Disordered" evidence="1">
    <location>
        <begin position="106"/>
        <end position="154"/>
    </location>
</feature>
<feature type="compositionally biased region" description="Basic and acidic residues" evidence="1">
    <location>
        <begin position="240"/>
        <end position="254"/>
    </location>
</feature>
<protein>
    <submittedName>
        <fullName evidence="2">Uncharacterized protein</fullName>
    </submittedName>
</protein>
<feature type="compositionally biased region" description="Low complexity" evidence="1">
    <location>
        <begin position="181"/>
        <end position="195"/>
    </location>
</feature>
<accession>A0ABR3PNT4</accession>
<sequence>MPVSRNIADFFKPYIKPKRKIIQGDLFDNINVTAAPRPSSPREVTTPALTVAVDKPWGSKSQAKTVSDSRIAVDKDDAPVANKIPLQESSTIMTKKLVNKEVSHVATTTPALSPTSSCPPSLHIPDEPQRKMRQLSPLSSRSSTNASPSPEPLLEPEIVVAPCEPTRAKLPDVNASFLSTSSLSAPPISSQSSSRRIVHGGQLAVTNSDSDSMDQDDDSLDELEELIKRKRVKMTNEPSVNRHETSAETRELRSSRKPRVQSSMRKSRSPPRKKYKFDLASLAKQSRAEAAWGQHQKQFAYLEDMEEENKVESLAPSANDAGLVGVTEQLDREDRDAQEKDDLLRAMKRMDTLQADVKYYFFTAGDVRPARPEFPVEQMDRHKTWGPILRKQKSRDQAFVTGFISDMARVLPLPEGILQWISRDLLNESDTSMALAYVASLHAHYRVAPVSLETLREGLLEIAGRQNSASGLEVHAPAPLDNERKPDPLIYTAARNSSLLFGSLAEHLPLSEKRSWLHSSMLMLLDCRVQEDTTTRTQVQAAIKALIDAGDAERFDDTATSVGVNTLKSIKNPILMHRLLCSLPSTSTRMHSFKRRLGLAYTLKSEDHLQGGLDQVSTTWNVIAHLKKSTRFRIREDTDFAALGARIGILDIAVGAGFSDFRFLPERRTPEAKQDESTSTDLTKMQRNRSRQIQSTPIETAFNEAIDGLVGELRVLMSHIRDAGAAHMQRTECKSMLEKLSYRLEYAARTRRKPKKSIFGGGGSGGSGRRVATGRSGDVYVDMQDYLVKGGGG</sequence>
<gene>
    <name evidence="2" type="ORF">AAFC00_001414</name>
</gene>
<feature type="compositionally biased region" description="Basic and acidic residues" evidence="1">
    <location>
        <begin position="667"/>
        <end position="676"/>
    </location>
</feature>